<gene>
    <name evidence="2" type="ORF">NDI56_08905</name>
</gene>
<proteinExistence type="predicted"/>
<protein>
    <submittedName>
        <fullName evidence="2">Pyridoxamine 5'-phosphate oxidase family protein</fullName>
    </submittedName>
</protein>
<organism evidence="2 3">
    <name type="scientific">Haloarcula saliterrae</name>
    <dbReference type="NCBI Taxonomy" id="2950534"/>
    <lineage>
        <taxon>Archaea</taxon>
        <taxon>Methanobacteriati</taxon>
        <taxon>Methanobacteriota</taxon>
        <taxon>Stenosarchaea group</taxon>
        <taxon>Halobacteria</taxon>
        <taxon>Halobacteriales</taxon>
        <taxon>Haloarculaceae</taxon>
        <taxon>Haloarcula</taxon>
    </lineage>
</organism>
<dbReference type="EMBL" id="JAMQON010000002">
    <property type="protein sequence ID" value="MDS0259511.1"/>
    <property type="molecule type" value="Genomic_DNA"/>
</dbReference>
<dbReference type="PANTHER" id="PTHR35176">
    <property type="entry name" value="HEME OXYGENASE HI_0854-RELATED"/>
    <property type="match status" value="1"/>
</dbReference>
<dbReference type="InterPro" id="IPR012349">
    <property type="entry name" value="Split_barrel_FMN-bd"/>
</dbReference>
<dbReference type="SUPFAM" id="SSF50475">
    <property type="entry name" value="FMN-binding split barrel"/>
    <property type="match status" value="1"/>
</dbReference>
<accession>A0ABU2FBB1</accession>
<dbReference type="PANTHER" id="PTHR35176:SF6">
    <property type="entry name" value="HEME OXYGENASE HI_0854-RELATED"/>
    <property type="match status" value="1"/>
</dbReference>
<dbReference type="InterPro" id="IPR024747">
    <property type="entry name" value="Pyridox_Oxase-rel"/>
</dbReference>
<dbReference type="Gene3D" id="2.30.110.10">
    <property type="entry name" value="Electron Transport, Fmn-binding Protein, Chain A"/>
    <property type="match status" value="1"/>
</dbReference>
<keyword evidence="1" id="KW-0560">Oxidoreductase</keyword>
<evidence type="ECO:0000256" key="1">
    <source>
        <dbReference type="ARBA" id="ARBA00023002"/>
    </source>
</evidence>
<name>A0ABU2FBB1_9EURY</name>
<evidence type="ECO:0000313" key="2">
    <source>
        <dbReference type="EMBL" id="MDS0259511.1"/>
    </source>
</evidence>
<dbReference type="Proteomes" id="UP001259659">
    <property type="component" value="Unassembled WGS sequence"/>
</dbReference>
<dbReference type="InterPro" id="IPR052019">
    <property type="entry name" value="F420H2_bilvrd_red/Heme_oxyg"/>
</dbReference>
<evidence type="ECO:0000313" key="3">
    <source>
        <dbReference type="Proteomes" id="UP001259659"/>
    </source>
</evidence>
<sequence>MPPQHRYRRPPYELPMVTVTGAWSREEVATFLEEQTIPVRLGCRRPGGDPWMLSLWYRYRDGALQCATAADADVVSYLDHDPSVSFEVSTNDPPYRGVRGNGTATVEPDPEKAVLRALLDRYLGGTDGPFAEKLLSPDRSEVRVSIAPDRLHSWDYSDRM</sequence>
<comment type="caution">
    <text evidence="2">The sequence shown here is derived from an EMBL/GenBank/DDBJ whole genome shotgun (WGS) entry which is preliminary data.</text>
</comment>
<keyword evidence="3" id="KW-1185">Reference proteome</keyword>
<reference evidence="2 3" key="1">
    <citation type="submission" date="2022-06" db="EMBL/GenBank/DDBJ databases">
        <title>Haloarcula sp. a new haloarchaeum isolate from saline soil.</title>
        <authorList>
            <person name="Strakova D."/>
            <person name="Galisteo C."/>
            <person name="Sanchez-Porro C."/>
            <person name="Ventosa A."/>
        </authorList>
    </citation>
    <scope>NUCLEOTIDE SEQUENCE [LARGE SCALE GENOMIC DNA]</scope>
    <source>
        <strain evidence="2 3">S1CR25-12</strain>
    </source>
</reference>
<dbReference type="Pfam" id="PF12900">
    <property type="entry name" value="Pyridox_ox_2"/>
    <property type="match status" value="1"/>
</dbReference>